<dbReference type="Proteomes" id="UP000474758">
    <property type="component" value="Unassembled WGS sequence"/>
</dbReference>
<sequence length="809" mass="87009">MLRGLRSGAVWLASATPEAVTEFLHGLSEGAFLALPWLFEFWALPHQIAPDGAWRTWVIMGGRGAGKTRAGAEWVRGQVEGAGPADAGRARRVALVGETVDQVREVMIFGESGILACAPPDRRPVWEGGRKRLVWPNGAVAQVVSAHDPESLRGPQFDAAWADEYGCPAVDKGTNQPNLFQDAASSEGALPRASAGMRDDLIQMQYYRAVTGYWGQAEANPVSPVYGGPMVDLENAHAWAWDARPFPAFPLREDVWSDGPNHARGHWLNGRATAQPVEAVLAEIAERAGLDLPDLDRVQGVVRGYALDNLSTGRAAIQPLMLSCGFDAVERGGKLAFLRRGARPVAGFGTGDLVEGGDEGALSIQRAGEGEAAGRLRLSYLDAEGEFRRLVADVLRPDHAGAGALDQDVPLALLPEEARRMAERWLSEARVAREVARFALPYSAMGVGIGDVVTLEGQRWRIDRLEQAEALMAEAARVEPGVYLPGPDRGEKSRIPAFLPAVPVYPVFMDLPLMTGQEVPHAPHLAVAARPWPGRVALWAADGADGFVLNGVRTEAAVIGETENALPAARPGLWDRGPALRVRFAGGAPAAALRGAVLNGANLAAIGDGSADRWELFQFAEAVLEGPDLWALSLRLRGQCGTEAGMPDFWPAGSRIVLIDPAVTQVDLPASLRGLERTWRIGAADRGFDDPDVEERRLAFAGIGLRPYAVAHLRARAVAGGLRVTWVRRSRIDGDSWESVEVPLGEEREAYSLRVMRDGLVLRTVEVGTPDWTYGNAERLADGSGPVRIEVAQVSQRFGPGPYRGIAVD</sequence>
<dbReference type="InterPro" id="IPR056490">
    <property type="entry name" value="Rcc01698_C"/>
</dbReference>
<evidence type="ECO:0000313" key="4">
    <source>
        <dbReference type="EMBL" id="NGQ90886.1"/>
    </source>
</evidence>
<dbReference type="EMBL" id="JAALFE010000006">
    <property type="protein sequence ID" value="NGQ90886.1"/>
    <property type="molecule type" value="Genomic_DNA"/>
</dbReference>
<dbReference type="RefSeq" id="WP_165048827.1">
    <property type="nucleotide sequence ID" value="NZ_JAALFE010000006.1"/>
</dbReference>
<feature type="domain" description="Rcc01698-like C-terminal" evidence="3">
    <location>
        <begin position="557"/>
        <end position="657"/>
    </location>
</feature>
<evidence type="ECO:0008006" key="6">
    <source>
        <dbReference type="Google" id="ProtNLM"/>
    </source>
</evidence>
<dbReference type="InterPro" id="IPR025195">
    <property type="entry name" value="GTA_TIM_dom"/>
</dbReference>
<dbReference type="Pfam" id="PF23666">
    <property type="entry name" value="Rcc01698_C"/>
    <property type="match status" value="1"/>
</dbReference>
<accession>A0A6M1TVK5</accession>
<reference evidence="4 5" key="1">
    <citation type="submission" date="2020-02" db="EMBL/GenBank/DDBJ databases">
        <title>Rhodobacter translucens sp. nov., a novel bacterium isolated from activated sludge.</title>
        <authorList>
            <person name="Liu J."/>
        </authorList>
    </citation>
    <scope>NUCLEOTIDE SEQUENCE [LARGE SCALE GENOMIC DNA]</scope>
    <source>
        <strain evidence="4 5">HX-7-19</strain>
    </source>
</reference>
<evidence type="ECO:0000259" key="3">
    <source>
        <dbReference type="Pfam" id="PF23666"/>
    </source>
</evidence>
<dbReference type="AlphaFoldDB" id="A0A6M1TVK5"/>
<dbReference type="Pfam" id="PF13547">
    <property type="entry name" value="GTA_TIM"/>
    <property type="match status" value="1"/>
</dbReference>
<organism evidence="4 5">
    <name type="scientific">Paragemmobacter kunshanensis</name>
    <dbReference type="NCBI Taxonomy" id="2583234"/>
    <lineage>
        <taxon>Bacteria</taxon>
        <taxon>Pseudomonadati</taxon>
        <taxon>Pseudomonadota</taxon>
        <taxon>Alphaproteobacteria</taxon>
        <taxon>Rhodobacterales</taxon>
        <taxon>Paracoccaceae</taxon>
        <taxon>Paragemmobacter</taxon>
    </lineage>
</organism>
<evidence type="ECO:0000259" key="1">
    <source>
        <dbReference type="Pfam" id="PF13547"/>
    </source>
</evidence>
<keyword evidence="5" id="KW-1185">Reference proteome</keyword>
<gene>
    <name evidence="4" type="ORF">G5V65_08240</name>
</gene>
<evidence type="ECO:0000313" key="5">
    <source>
        <dbReference type="Proteomes" id="UP000474758"/>
    </source>
</evidence>
<name>A0A6M1TVK5_9RHOB</name>
<feature type="domain" description="GTA TIM-barrel-like" evidence="1">
    <location>
        <begin position="155"/>
        <end position="250"/>
    </location>
</feature>
<dbReference type="Pfam" id="PF13550">
    <property type="entry name" value="Phage-tail_3"/>
    <property type="match status" value="1"/>
</dbReference>
<comment type="caution">
    <text evidence="4">The sequence shown here is derived from an EMBL/GenBank/DDBJ whole genome shotgun (WGS) entry which is preliminary data.</text>
</comment>
<evidence type="ECO:0000259" key="2">
    <source>
        <dbReference type="Pfam" id="PF13550"/>
    </source>
</evidence>
<proteinExistence type="predicted"/>
<dbReference type="InterPro" id="IPR032876">
    <property type="entry name" value="J_dom"/>
</dbReference>
<feature type="domain" description="Tip attachment protein J" evidence="2">
    <location>
        <begin position="311"/>
        <end position="466"/>
    </location>
</feature>
<dbReference type="Gene3D" id="3.20.20.80">
    <property type="entry name" value="Glycosidases"/>
    <property type="match status" value="1"/>
</dbReference>
<protein>
    <recommendedName>
        <fullName evidence="6">Terminase</fullName>
    </recommendedName>
</protein>